<accession>A0A2S0REN7</accession>
<proteinExistence type="predicted"/>
<evidence type="ECO:0000313" key="2">
    <source>
        <dbReference type="Proteomes" id="UP000244193"/>
    </source>
</evidence>
<gene>
    <name evidence="1" type="ORF">HYN48_08445</name>
</gene>
<dbReference type="KEGG" id="fmg:HYN48_08445"/>
<organism evidence="1 2">
    <name type="scientific">Flavobacterium magnum</name>
    <dbReference type="NCBI Taxonomy" id="2162713"/>
    <lineage>
        <taxon>Bacteria</taxon>
        <taxon>Pseudomonadati</taxon>
        <taxon>Bacteroidota</taxon>
        <taxon>Flavobacteriia</taxon>
        <taxon>Flavobacteriales</taxon>
        <taxon>Flavobacteriaceae</taxon>
        <taxon>Flavobacterium</taxon>
    </lineage>
</organism>
<sequence>MDFVFMTFTLYYKTGVCYTLKRIGAAVGRARVSAAAQYVDFTLGKAISNQNFACFRKTASTMRQCNGSCFFSITNGFEAHNSERDSLGLPSGFP</sequence>
<dbReference type="AlphaFoldDB" id="A0A2S0REN7"/>
<keyword evidence="2" id="KW-1185">Reference proteome</keyword>
<evidence type="ECO:0000313" key="1">
    <source>
        <dbReference type="EMBL" id="AWA30104.1"/>
    </source>
</evidence>
<name>A0A2S0REN7_9FLAO</name>
<dbReference type="EMBL" id="CP028811">
    <property type="protein sequence ID" value="AWA30104.1"/>
    <property type="molecule type" value="Genomic_DNA"/>
</dbReference>
<reference evidence="1 2" key="1">
    <citation type="submission" date="2018-04" db="EMBL/GenBank/DDBJ databases">
        <title>Genome sequencing of Flavobacterium sp. HYN0048.</title>
        <authorList>
            <person name="Yi H."/>
            <person name="Baek C."/>
        </authorList>
    </citation>
    <scope>NUCLEOTIDE SEQUENCE [LARGE SCALE GENOMIC DNA]</scope>
    <source>
        <strain evidence="1 2">HYN0048</strain>
    </source>
</reference>
<protein>
    <submittedName>
        <fullName evidence="1">Uncharacterized protein</fullName>
    </submittedName>
</protein>
<dbReference type="Proteomes" id="UP000244193">
    <property type="component" value="Chromosome"/>
</dbReference>